<name>A0A2K9PKB4_9FLAO</name>
<proteinExistence type="predicted"/>
<organism evidence="1 2">
    <name type="scientific">Flavivirga eckloniae</name>
    <dbReference type="NCBI Taxonomy" id="1803846"/>
    <lineage>
        <taxon>Bacteria</taxon>
        <taxon>Pseudomonadati</taxon>
        <taxon>Bacteroidota</taxon>
        <taxon>Flavobacteriia</taxon>
        <taxon>Flavobacteriales</taxon>
        <taxon>Flavobacteriaceae</taxon>
        <taxon>Flavivirga</taxon>
    </lineage>
</organism>
<sequence>MKFENSLFSNELNYYKLQMSFGNFFLFEKFIISELGDGVHIDWPKIKTVTNEVLDFYGENAKIGYISNRINSYSIDPCIWTKVYKKYNKRMVGGSIVSYNRMMCMNASFEKMFSRFNIKVSLSLNEALNWVTDLDELY</sequence>
<gene>
    <name evidence="1" type="ORF">C1H87_01555</name>
</gene>
<evidence type="ECO:0000313" key="2">
    <source>
        <dbReference type="Proteomes" id="UP000235826"/>
    </source>
</evidence>
<evidence type="ECO:0000313" key="1">
    <source>
        <dbReference type="EMBL" id="AUP77475.1"/>
    </source>
</evidence>
<accession>A0A2K9PKB4</accession>
<protein>
    <recommendedName>
        <fullName evidence="3">STAS/SEC14 domain-containing protein</fullName>
    </recommendedName>
</protein>
<reference evidence="1 2" key="1">
    <citation type="submission" date="2018-01" db="EMBL/GenBank/DDBJ databases">
        <title>Complete genome sequence of Flavivirga eckloniae ECD14 isolated from seaweed Ecklonia cava.</title>
        <authorList>
            <person name="Lee J.H."/>
            <person name="Baik K.S."/>
            <person name="Seong C.N."/>
        </authorList>
    </citation>
    <scope>NUCLEOTIDE SEQUENCE [LARGE SCALE GENOMIC DNA]</scope>
    <source>
        <strain evidence="1 2">ECD14</strain>
    </source>
</reference>
<dbReference type="Proteomes" id="UP000235826">
    <property type="component" value="Chromosome"/>
</dbReference>
<dbReference type="OrthoDB" id="1144611at2"/>
<keyword evidence="2" id="KW-1185">Reference proteome</keyword>
<dbReference type="AlphaFoldDB" id="A0A2K9PKB4"/>
<dbReference type="KEGG" id="fek:C1H87_01555"/>
<dbReference type="RefSeq" id="WP_102754135.1">
    <property type="nucleotide sequence ID" value="NZ_CP025791.1"/>
</dbReference>
<dbReference type="EMBL" id="CP025791">
    <property type="protein sequence ID" value="AUP77475.1"/>
    <property type="molecule type" value="Genomic_DNA"/>
</dbReference>
<evidence type="ECO:0008006" key="3">
    <source>
        <dbReference type="Google" id="ProtNLM"/>
    </source>
</evidence>